<accession>A0A6I9XKW5</accession>
<dbReference type="InterPro" id="IPR046800">
    <property type="entry name" value="Plexin_RBD"/>
</dbReference>
<dbReference type="GO" id="GO:0008360">
    <property type="term" value="P:regulation of cell shape"/>
    <property type="evidence" value="ECO:0007669"/>
    <property type="project" value="TreeGrafter"/>
</dbReference>
<dbReference type="Gene3D" id="1.10.506.10">
    <property type="entry name" value="GTPase Activation - p120gap, domain 1"/>
    <property type="match status" value="1"/>
</dbReference>
<dbReference type="PANTHER" id="PTHR22625:SF4">
    <property type="entry name" value="PLEXIN-C1"/>
    <property type="match status" value="1"/>
</dbReference>
<sequence length="870" mass="99745">MEITGTSSCQRDVGYVTKVLNGTHMKFCLPPSRKEVKSACIKEDGFECSASFPLHYVSFPSCTKILPNITWMSGGRNMTIHGKYLNIIDEIILSDFPQSIMQFTCHKNSYECSFTTPAIKMEKGSKIINIISKVENINISCGYFQYYPDPEFIHYELITDLEPDLELKIHKTKDNLNLSRHELEVFISDENLVNITFSVQNISNTATRSIIHCRAKQEKTLTRKINKSNVKVYVKVGNFVHEVPTEKKNYPFLYILLLIPIVIAVFLVAVFVTQRKSKQLNQKLSEHLELLECELRKEIREGFVELQVEELDIVDSFGTIPFLDYKHFVLRTFFPEAIGISSMFIEDSNEPLSKDQGLYALICNKKFLVTLIHILEKQKTFDIKDRCLFASFLTIALQTNLVYLTNILEILTKDLMEQSSNMQPKLMLRRTESVVEKLLTNWMSVCLSGFLRETVGEPFFLFVTTLNQRIIKGPVDVISCKALYTLNEDWLLWQAPKFSTVVLNVAFENIQENESSGTTQNIQVKILDCDTIGQAKEKILQAFLNKNGSLYGLQLSEMGLTLESGSQTKELLDVDGSSVILENRVTKLNTIGHYGISDGATITVFKKKQDISADGEYSEDYCHLILPDAEAAKETQNANNKGKQKFKVKEMYLTKLLSTKVAIHSTVEKLFRSIWNLPNNKVPVAIKYFFDFLDAQAENKKITDPDVVHIWKTNSLPLRFWVNILKNPQFVFDIKKTPHIDGCLSVIAQAFMDAFSLSEQHLGKEAPTNKLLYAKDIPLYKEEVKAFYKAIKDLPPLPRAELEEFLILESQKHENEFNEAEALNKIYQYIARYFDKILNKLETERGLEEAQQQLLNIKSLMDEKKKCKWA</sequence>
<feature type="transmembrane region" description="Helical" evidence="1">
    <location>
        <begin position="252"/>
        <end position="273"/>
    </location>
</feature>
<keyword evidence="1" id="KW-0812">Transmembrane</keyword>
<dbReference type="GO" id="GO:0030334">
    <property type="term" value="P:regulation of cell migration"/>
    <property type="evidence" value="ECO:0007669"/>
    <property type="project" value="TreeGrafter"/>
</dbReference>
<dbReference type="RefSeq" id="XP_013914592.1">
    <property type="nucleotide sequence ID" value="XM_014059117.1"/>
</dbReference>
<dbReference type="GO" id="GO:0007162">
    <property type="term" value="P:negative regulation of cell adhesion"/>
    <property type="evidence" value="ECO:0007669"/>
    <property type="project" value="TreeGrafter"/>
</dbReference>
<feature type="domain" description="Plexin cytoplasmic RhoGTPase-binding" evidence="3">
    <location>
        <begin position="486"/>
        <end position="603"/>
    </location>
</feature>
<dbReference type="Pfam" id="PF20170">
    <property type="entry name" value="Plexin_RBD"/>
    <property type="match status" value="1"/>
</dbReference>
<feature type="transmembrane region" description="Helical" evidence="1">
    <location>
        <begin position="387"/>
        <end position="408"/>
    </location>
</feature>
<dbReference type="Pfam" id="PF08337">
    <property type="entry name" value="Plexin_cytopl"/>
    <property type="match status" value="1"/>
</dbReference>
<dbReference type="CTD" id="10154"/>
<dbReference type="InterPro" id="IPR031148">
    <property type="entry name" value="Plexin"/>
</dbReference>
<evidence type="ECO:0000259" key="3">
    <source>
        <dbReference type="Pfam" id="PF20170"/>
    </source>
</evidence>
<dbReference type="SUPFAM" id="SSF48350">
    <property type="entry name" value="GTPase activation domain, GAP"/>
    <property type="match status" value="1"/>
</dbReference>
<dbReference type="GO" id="GO:0002116">
    <property type="term" value="C:semaphorin receptor complex"/>
    <property type="evidence" value="ECO:0007669"/>
    <property type="project" value="TreeGrafter"/>
</dbReference>
<dbReference type="Gene3D" id="3.10.20.90">
    <property type="entry name" value="Phosphatidylinositol 3-kinase Catalytic Subunit, Chain A, domain 1"/>
    <property type="match status" value="1"/>
</dbReference>
<dbReference type="GO" id="GO:0050772">
    <property type="term" value="P:positive regulation of axonogenesis"/>
    <property type="evidence" value="ECO:0007669"/>
    <property type="project" value="TreeGrafter"/>
</dbReference>
<dbReference type="CDD" id="cd00102">
    <property type="entry name" value="IPT"/>
    <property type="match status" value="1"/>
</dbReference>
<dbReference type="PANTHER" id="PTHR22625">
    <property type="entry name" value="PLEXIN"/>
    <property type="match status" value="1"/>
</dbReference>
<feature type="domain" description="Plexin cytoplasmic RasGAP" evidence="2">
    <location>
        <begin position="320"/>
        <end position="837"/>
    </location>
</feature>
<reference evidence="5" key="1">
    <citation type="submission" date="2025-08" db="UniProtKB">
        <authorList>
            <consortium name="RefSeq"/>
        </authorList>
    </citation>
    <scope>IDENTIFICATION</scope>
</reference>
<dbReference type="KEGG" id="tsr:106543191"/>
<proteinExistence type="predicted"/>
<dbReference type="GO" id="GO:0017154">
    <property type="term" value="F:semaphorin receptor activity"/>
    <property type="evidence" value="ECO:0007669"/>
    <property type="project" value="InterPro"/>
</dbReference>
<gene>
    <name evidence="5" type="primary">PLXNC1</name>
</gene>
<evidence type="ECO:0000313" key="5">
    <source>
        <dbReference type="RefSeq" id="XP_013914592.1"/>
    </source>
</evidence>
<dbReference type="AlphaFoldDB" id="A0A6I9XKW5"/>
<dbReference type="GeneID" id="106543191"/>
<protein>
    <submittedName>
        <fullName evidence="5">Plexin-C1</fullName>
    </submittedName>
</protein>
<evidence type="ECO:0000259" key="2">
    <source>
        <dbReference type="Pfam" id="PF08337"/>
    </source>
</evidence>
<keyword evidence="1" id="KW-1133">Transmembrane helix</keyword>
<keyword evidence="4" id="KW-1185">Reference proteome</keyword>
<dbReference type="OrthoDB" id="384877at2759"/>
<keyword evidence="1" id="KW-0472">Membrane</keyword>
<evidence type="ECO:0000256" key="1">
    <source>
        <dbReference type="SAM" id="Phobius"/>
    </source>
</evidence>
<dbReference type="Proteomes" id="UP000504617">
    <property type="component" value="Unplaced"/>
</dbReference>
<name>A0A6I9XKW5_9SAUR</name>
<dbReference type="InterPro" id="IPR013548">
    <property type="entry name" value="Plexin_cytoplasmic_RasGAP_dom"/>
</dbReference>
<organism evidence="4 5">
    <name type="scientific">Thamnophis sirtalis</name>
    <dbReference type="NCBI Taxonomy" id="35019"/>
    <lineage>
        <taxon>Eukaryota</taxon>
        <taxon>Metazoa</taxon>
        <taxon>Chordata</taxon>
        <taxon>Craniata</taxon>
        <taxon>Vertebrata</taxon>
        <taxon>Euteleostomi</taxon>
        <taxon>Lepidosauria</taxon>
        <taxon>Squamata</taxon>
        <taxon>Bifurcata</taxon>
        <taxon>Unidentata</taxon>
        <taxon>Episquamata</taxon>
        <taxon>Toxicofera</taxon>
        <taxon>Serpentes</taxon>
        <taxon>Colubroidea</taxon>
        <taxon>Colubridae</taxon>
        <taxon>Natricinae</taxon>
        <taxon>Thamnophis</taxon>
    </lineage>
</organism>
<dbReference type="GO" id="GO:0005886">
    <property type="term" value="C:plasma membrane"/>
    <property type="evidence" value="ECO:0007669"/>
    <property type="project" value="TreeGrafter"/>
</dbReference>
<dbReference type="InterPro" id="IPR008936">
    <property type="entry name" value="Rho_GTPase_activation_prot"/>
</dbReference>
<evidence type="ECO:0000313" key="4">
    <source>
        <dbReference type="Proteomes" id="UP000504617"/>
    </source>
</evidence>